<dbReference type="EMBL" id="OZ034821">
    <property type="protein sequence ID" value="CAL1407106.1"/>
    <property type="molecule type" value="Genomic_DNA"/>
</dbReference>
<accession>A0AAV2G8X2</accession>
<keyword evidence="3" id="KW-1185">Reference proteome</keyword>
<organism evidence="2 3">
    <name type="scientific">Linum trigynum</name>
    <dbReference type="NCBI Taxonomy" id="586398"/>
    <lineage>
        <taxon>Eukaryota</taxon>
        <taxon>Viridiplantae</taxon>
        <taxon>Streptophyta</taxon>
        <taxon>Embryophyta</taxon>
        <taxon>Tracheophyta</taxon>
        <taxon>Spermatophyta</taxon>
        <taxon>Magnoliopsida</taxon>
        <taxon>eudicotyledons</taxon>
        <taxon>Gunneridae</taxon>
        <taxon>Pentapetalae</taxon>
        <taxon>rosids</taxon>
        <taxon>fabids</taxon>
        <taxon>Malpighiales</taxon>
        <taxon>Linaceae</taxon>
        <taxon>Linum</taxon>
    </lineage>
</organism>
<reference evidence="2 3" key="1">
    <citation type="submission" date="2024-04" db="EMBL/GenBank/DDBJ databases">
        <authorList>
            <person name="Fracassetti M."/>
        </authorList>
    </citation>
    <scope>NUCLEOTIDE SEQUENCE [LARGE SCALE GENOMIC DNA]</scope>
</reference>
<gene>
    <name evidence="2" type="ORF">LTRI10_LOCUS46794</name>
</gene>
<feature type="compositionally biased region" description="Polar residues" evidence="1">
    <location>
        <begin position="16"/>
        <end position="31"/>
    </location>
</feature>
<proteinExistence type="predicted"/>
<evidence type="ECO:0000313" key="2">
    <source>
        <dbReference type="EMBL" id="CAL1407106.1"/>
    </source>
</evidence>
<feature type="region of interest" description="Disordered" evidence="1">
    <location>
        <begin position="16"/>
        <end position="60"/>
    </location>
</feature>
<protein>
    <submittedName>
        <fullName evidence="2">Uncharacterized protein</fullName>
    </submittedName>
</protein>
<evidence type="ECO:0000313" key="3">
    <source>
        <dbReference type="Proteomes" id="UP001497516"/>
    </source>
</evidence>
<name>A0AAV2G8X2_9ROSI</name>
<evidence type="ECO:0000256" key="1">
    <source>
        <dbReference type="SAM" id="MobiDB-lite"/>
    </source>
</evidence>
<dbReference type="Proteomes" id="UP001497516">
    <property type="component" value="Chromosome 8"/>
</dbReference>
<dbReference type="AlphaFoldDB" id="A0AAV2G8X2"/>
<sequence length="76" mass="8615">MTLSYPAMRSHGLVFRTQSAVPNKKLTNTARARTGKKSPATNNNHRQQKNKTNKEKEEYSAPVVDGFERNELLRNG</sequence>